<feature type="compositionally biased region" description="Polar residues" evidence="1">
    <location>
        <begin position="16"/>
        <end position="32"/>
    </location>
</feature>
<evidence type="ECO:0000313" key="3">
    <source>
        <dbReference type="Proteomes" id="UP000287651"/>
    </source>
</evidence>
<dbReference type="EMBL" id="AMZH03008148">
    <property type="protein sequence ID" value="RRT59596.1"/>
    <property type="molecule type" value="Genomic_DNA"/>
</dbReference>
<accession>A0A426Z6L3</accession>
<dbReference type="AlphaFoldDB" id="A0A426Z6L3"/>
<feature type="region of interest" description="Disordered" evidence="1">
    <location>
        <begin position="1"/>
        <end position="47"/>
    </location>
</feature>
<dbReference type="Proteomes" id="UP000287651">
    <property type="component" value="Unassembled WGS sequence"/>
</dbReference>
<sequence>MSSPSPLGMHGLLPSQPGQLGSVPNSTSNSYNDLGKIQGINSPGNPQMNLLQGLPGTLDLEQFQQTKLVQDPKKHLPAGLYGSGLAAGPATGSFPNISNWMFSAPFQEHDDIAFFDMDMGCEIYPLGTCI</sequence>
<evidence type="ECO:0000256" key="1">
    <source>
        <dbReference type="SAM" id="MobiDB-lite"/>
    </source>
</evidence>
<gene>
    <name evidence="2" type="ORF">B296_00011357</name>
</gene>
<name>A0A426Z6L3_ENSVE</name>
<proteinExistence type="predicted"/>
<organism evidence="2 3">
    <name type="scientific">Ensete ventricosum</name>
    <name type="common">Abyssinian banana</name>
    <name type="synonym">Musa ensete</name>
    <dbReference type="NCBI Taxonomy" id="4639"/>
    <lineage>
        <taxon>Eukaryota</taxon>
        <taxon>Viridiplantae</taxon>
        <taxon>Streptophyta</taxon>
        <taxon>Embryophyta</taxon>
        <taxon>Tracheophyta</taxon>
        <taxon>Spermatophyta</taxon>
        <taxon>Magnoliopsida</taxon>
        <taxon>Liliopsida</taxon>
        <taxon>Zingiberales</taxon>
        <taxon>Musaceae</taxon>
        <taxon>Ensete</taxon>
    </lineage>
</organism>
<reference evidence="2 3" key="1">
    <citation type="journal article" date="2014" name="Agronomy (Basel)">
        <title>A Draft Genome Sequence for Ensete ventricosum, the Drought-Tolerant Tree Against Hunger.</title>
        <authorList>
            <person name="Harrison J."/>
            <person name="Moore K.A."/>
            <person name="Paszkiewicz K."/>
            <person name="Jones T."/>
            <person name="Grant M."/>
            <person name="Ambacheew D."/>
            <person name="Muzemil S."/>
            <person name="Studholme D.J."/>
        </authorList>
    </citation>
    <scope>NUCLEOTIDE SEQUENCE [LARGE SCALE GENOMIC DNA]</scope>
</reference>
<evidence type="ECO:0000313" key="2">
    <source>
        <dbReference type="EMBL" id="RRT59596.1"/>
    </source>
</evidence>
<protein>
    <submittedName>
        <fullName evidence="2">Uncharacterized protein</fullName>
    </submittedName>
</protein>
<comment type="caution">
    <text evidence="2">The sequence shown here is derived from an EMBL/GenBank/DDBJ whole genome shotgun (WGS) entry which is preliminary data.</text>
</comment>